<sequence>MKFNNKLSGGYSASLSAQIVDNSKPIHSLSLELEAQMKFEDGKRTKEIQAYKAWFSQEGLPPFEVKFEKKVELPAYLSIVEFDTLEACEVSYNIYFRAEDLKKVK</sequence>
<reference evidence="1 2" key="1">
    <citation type="submission" date="2018-06" db="EMBL/GenBank/DDBJ databases">
        <title>Mutators as drivers of adaptation in pathogenic bacteria and a risk factor for host jumps and vaccine escape.</title>
        <authorList>
            <person name="Barnes A.C."/>
            <person name="Silayeva O."/>
        </authorList>
    </citation>
    <scope>NUCLEOTIDE SEQUENCE [LARGE SCALE GENOMIC DNA]</scope>
    <source>
        <strain evidence="1 2">QMA0445</strain>
    </source>
</reference>
<dbReference type="Proteomes" id="UP000269148">
    <property type="component" value="Unassembled WGS sequence"/>
</dbReference>
<dbReference type="AlphaFoldDB" id="A0A3L8GE75"/>
<comment type="caution">
    <text evidence="1">The sequence shown here is derived from an EMBL/GenBank/DDBJ whole genome shotgun (WGS) entry which is preliminary data.</text>
</comment>
<name>A0A3L8GE75_STRIN</name>
<protein>
    <recommendedName>
        <fullName evidence="3">SuB0782 undefined product 764400:764714 forward MW:11955</fullName>
    </recommendedName>
</protein>
<accession>A0A3L8GE75</accession>
<dbReference type="EMBL" id="QLQD01000018">
    <property type="protein sequence ID" value="RLU58758.1"/>
    <property type="molecule type" value="Genomic_DNA"/>
</dbReference>
<proteinExistence type="predicted"/>
<organism evidence="1 2">
    <name type="scientific">Streptococcus iniae</name>
    <name type="common">Streptococcus shiloi</name>
    <dbReference type="NCBI Taxonomy" id="1346"/>
    <lineage>
        <taxon>Bacteria</taxon>
        <taxon>Bacillati</taxon>
        <taxon>Bacillota</taxon>
        <taxon>Bacilli</taxon>
        <taxon>Lactobacillales</taxon>
        <taxon>Streptococcaceae</taxon>
        <taxon>Streptococcus</taxon>
    </lineage>
</organism>
<dbReference type="OrthoDB" id="2167828at2"/>
<evidence type="ECO:0000313" key="2">
    <source>
        <dbReference type="Proteomes" id="UP000269148"/>
    </source>
</evidence>
<gene>
    <name evidence="1" type="ORF">DIY07_01595</name>
</gene>
<evidence type="ECO:0000313" key="1">
    <source>
        <dbReference type="EMBL" id="RLU58758.1"/>
    </source>
</evidence>
<evidence type="ECO:0008006" key="3">
    <source>
        <dbReference type="Google" id="ProtNLM"/>
    </source>
</evidence>
<dbReference type="RefSeq" id="WP_121791928.1">
    <property type="nucleotide sequence ID" value="NZ_QLQC01000021.1"/>
</dbReference>